<comment type="caution">
    <text evidence="2">The sequence shown here is derived from an EMBL/GenBank/DDBJ whole genome shotgun (WGS) entry which is preliminary data.</text>
</comment>
<reference evidence="2 3" key="1">
    <citation type="submission" date="2023-10" db="EMBL/GenBank/DDBJ databases">
        <title>Virgibacillus soli CC-YMP-6 genome.</title>
        <authorList>
            <person name="Miliotis G."/>
            <person name="Sengupta P."/>
            <person name="Hameed A."/>
            <person name="Chuvochina M."/>
            <person name="Mcdonagh F."/>
            <person name="Simpson A.C."/>
            <person name="Singh N.K."/>
            <person name="Rekha P.D."/>
            <person name="Raman K."/>
            <person name="Hugenholtz P."/>
            <person name="Venkateswaran K."/>
        </authorList>
    </citation>
    <scope>NUCLEOTIDE SEQUENCE [LARGE SCALE GENOMIC DNA]</scope>
    <source>
        <strain evidence="2 3">CC-YMP-6</strain>
    </source>
</reference>
<gene>
    <name evidence="2" type="ORF">RWD45_02845</name>
</gene>
<feature type="transmembrane region" description="Helical" evidence="1">
    <location>
        <begin position="6"/>
        <end position="24"/>
    </location>
</feature>
<protein>
    <recommendedName>
        <fullName evidence="4">DUF3139 domain-containing protein</fullName>
    </recommendedName>
</protein>
<keyword evidence="3" id="KW-1185">Reference proteome</keyword>
<keyword evidence="1" id="KW-0472">Membrane</keyword>
<accession>A0ABU5CN03</accession>
<name>A0ABU5CN03_9BACI</name>
<dbReference type="Proteomes" id="UP001275315">
    <property type="component" value="Unassembled WGS sequence"/>
</dbReference>
<keyword evidence="1" id="KW-0812">Transmembrane</keyword>
<sequence>MRKGMISLAIFAIVIFSTIGYYSLQAYQEKNNLLTDTLEYLEENGYDRTTDVEEITIVQSNEAMGEHAAMVRLKEEPHTKYFYAYKKDSKEIYQVNKITDD</sequence>
<organism evidence="2 3">
    <name type="scientific">Paracerasibacillus soli</name>
    <dbReference type="NCBI Taxonomy" id="480284"/>
    <lineage>
        <taxon>Bacteria</taxon>
        <taxon>Bacillati</taxon>
        <taxon>Bacillota</taxon>
        <taxon>Bacilli</taxon>
        <taxon>Bacillales</taxon>
        <taxon>Bacillaceae</taxon>
        <taxon>Paracerasibacillus</taxon>
    </lineage>
</organism>
<dbReference type="RefSeq" id="WP_320378530.1">
    <property type="nucleotide sequence ID" value="NZ_JAWDIQ010000001.1"/>
</dbReference>
<dbReference type="EMBL" id="JAWDIQ010000001">
    <property type="protein sequence ID" value="MDY0407743.1"/>
    <property type="molecule type" value="Genomic_DNA"/>
</dbReference>
<evidence type="ECO:0008006" key="4">
    <source>
        <dbReference type="Google" id="ProtNLM"/>
    </source>
</evidence>
<evidence type="ECO:0000256" key="1">
    <source>
        <dbReference type="SAM" id="Phobius"/>
    </source>
</evidence>
<proteinExistence type="predicted"/>
<evidence type="ECO:0000313" key="2">
    <source>
        <dbReference type="EMBL" id="MDY0407743.1"/>
    </source>
</evidence>
<keyword evidence="1" id="KW-1133">Transmembrane helix</keyword>
<evidence type="ECO:0000313" key="3">
    <source>
        <dbReference type="Proteomes" id="UP001275315"/>
    </source>
</evidence>